<keyword evidence="2" id="KW-1185">Reference proteome</keyword>
<evidence type="ECO:0008006" key="3">
    <source>
        <dbReference type="Google" id="ProtNLM"/>
    </source>
</evidence>
<reference evidence="1 2" key="1">
    <citation type="submission" date="2019-10" db="EMBL/GenBank/DDBJ databases">
        <authorList>
            <person name="Dong K."/>
        </authorList>
    </citation>
    <scope>NUCLEOTIDE SEQUENCE [LARGE SCALE GENOMIC DNA]</scope>
    <source>
        <strain evidence="2">dk386</strain>
    </source>
</reference>
<evidence type="ECO:0000313" key="1">
    <source>
        <dbReference type="EMBL" id="QGA11045.1"/>
    </source>
</evidence>
<dbReference type="EMBL" id="CP045650">
    <property type="protein sequence ID" value="QGA11045.1"/>
    <property type="molecule type" value="Genomic_DNA"/>
</dbReference>
<sequence>MAKNKDVAKWYETPFQHMRYTLVKNQKQMNIALKCIDKKKKIVFLDGGASARVNFFDDDSAIVQIGNQEHWSLNAVHGLLLHEAQHIWQELRKKMGEENPGSEFEAYSVQRIAQDLFDMYDESKE</sequence>
<accession>A0ABX6D0C4</accession>
<organism evidence="1 2">
    <name type="scientific">Acinetobacter wanghuae</name>
    <dbReference type="NCBI Taxonomy" id="2662362"/>
    <lineage>
        <taxon>Bacteria</taxon>
        <taxon>Pseudomonadati</taxon>
        <taxon>Pseudomonadota</taxon>
        <taxon>Gammaproteobacteria</taxon>
        <taxon>Moraxellales</taxon>
        <taxon>Moraxellaceae</taxon>
        <taxon>Acinetobacter</taxon>
    </lineage>
</organism>
<protein>
    <recommendedName>
        <fullName evidence="3">Type IV secretion protein Rhs</fullName>
    </recommendedName>
</protein>
<dbReference type="RefSeq" id="WP_153371439.1">
    <property type="nucleotide sequence ID" value="NZ_CP045650.1"/>
</dbReference>
<gene>
    <name evidence="1" type="ORF">GFH30_06425</name>
</gene>
<name>A0ABX6D0C4_9GAMM</name>
<proteinExistence type="predicted"/>
<evidence type="ECO:0000313" key="2">
    <source>
        <dbReference type="Proteomes" id="UP000327478"/>
    </source>
</evidence>
<dbReference type="Proteomes" id="UP000327478">
    <property type="component" value="Chromosome"/>
</dbReference>